<dbReference type="SUPFAM" id="SSF69075">
    <property type="entry name" value="Glutamyl tRNA-reductase dimerization domain"/>
    <property type="match status" value="1"/>
</dbReference>
<evidence type="ECO:0000256" key="2">
    <source>
        <dbReference type="ARBA" id="ARBA00005916"/>
    </source>
</evidence>
<comment type="similarity">
    <text evidence="2 8 13">Belongs to the glutamyl-tRNA reductase family.</text>
</comment>
<comment type="catalytic activity">
    <reaction evidence="7 8 13">
        <text>(S)-4-amino-5-oxopentanoate + tRNA(Glu) + NADP(+) = L-glutamyl-tRNA(Glu) + NADPH + H(+)</text>
        <dbReference type="Rhea" id="RHEA:12344"/>
        <dbReference type="Rhea" id="RHEA-COMP:9663"/>
        <dbReference type="Rhea" id="RHEA-COMP:9680"/>
        <dbReference type="ChEBI" id="CHEBI:15378"/>
        <dbReference type="ChEBI" id="CHEBI:57501"/>
        <dbReference type="ChEBI" id="CHEBI:57783"/>
        <dbReference type="ChEBI" id="CHEBI:58349"/>
        <dbReference type="ChEBI" id="CHEBI:78442"/>
        <dbReference type="ChEBI" id="CHEBI:78520"/>
        <dbReference type="EC" id="1.2.1.70"/>
    </reaction>
</comment>
<comment type="domain">
    <text evidence="8">Possesses an unusual extended V-shaped dimeric structure with each monomer consisting of three distinct domains arranged along a curved 'spinal' alpha-helix. The N-terminal catalytic domain specifically recognizes the glutamate moiety of the substrate. The second domain is the NADPH-binding domain, and the third C-terminal domain is responsible for dimerization.</text>
</comment>
<organism evidence="17 18">
    <name type="scientific">Candidatus Methanolliviera hydrocarbonicum</name>
    <dbReference type="NCBI Taxonomy" id="2491085"/>
    <lineage>
        <taxon>Archaea</taxon>
        <taxon>Methanobacteriati</taxon>
        <taxon>Methanobacteriota</taxon>
        <taxon>Candidatus Methanoliparia</taxon>
        <taxon>Candidatus Methanoliparales</taxon>
        <taxon>Candidatus Methanollivieraceae</taxon>
        <taxon>Candidatus Methanolliviera</taxon>
    </lineage>
</organism>
<evidence type="ECO:0000313" key="17">
    <source>
        <dbReference type="EMBL" id="RZN67666.1"/>
    </source>
</evidence>
<comment type="miscellaneous">
    <text evidence="8">During catalysis, the active site Cys acts as a nucleophile attacking the alpha-carbonyl group of tRNA-bound glutamate with the formation of a thioester intermediate between enzyme and glutamate, and the concomitant release of tRNA(Glu). The thioester intermediate is finally reduced by direct hydride transfer from NADPH, to form the product GSA.</text>
</comment>
<dbReference type="PANTHER" id="PTHR43013">
    <property type="entry name" value="GLUTAMYL-TRNA REDUCTASE"/>
    <property type="match status" value="1"/>
</dbReference>
<feature type="binding site" evidence="8 10">
    <location>
        <begin position="48"/>
        <end position="51"/>
    </location>
    <ligand>
        <name>substrate</name>
    </ligand>
</feature>
<gene>
    <name evidence="8" type="primary">hemA</name>
    <name evidence="17" type="ORF">EF807_07385</name>
</gene>
<sequence length="407" mass="45961">MIMRIALLVVSHKTATIKDIERIIYEDIEEAYSDLASTKTKEFLILQTCHRFELYVNAMSPLSVLEEYAKKRSIKDCEILAERDAIEHLMRLSCGLESLVIGEDQILGQIKDAYIHSIDKNYLNDKLKIIFDRAIKTGKRARKESKINEGSVSIGSVAVRLAEEIFGGLKNKKILVIGAGEIATLVAKSLSNSGKAGSVVFVANRTFENAKCLASEVGGFAVRFDEKERYLADSDLVITATGAPHTILDYDTVKRVVEGRDKPLLIIDIANPRDVEEKVVSIKGVSLYNMDSLRGVSKTNLEKRMGEIEKVENLIGKEIERLEETLREREIDNIIAKIYDYSEEIRKRELGKAIEMIDFPDENTEKIMDDMARAIKNKILAKPVERMRYLARNGDLESVKIFSEILK</sequence>
<dbReference type="GO" id="GO:0019353">
    <property type="term" value="P:protoporphyrinogen IX biosynthetic process from glutamate"/>
    <property type="evidence" value="ECO:0007669"/>
    <property type="project" value="TreeGrafter"/>
</dbReference>
<dbReference type="InterPro" id="IPR015895">
    <property type="entry name" value="4pyrrol_synth_GluRdtase_N"/>
</dbReference>
<feature type="binding site" evidence="8 11">
    <location>
        <begin position="178"/>
        <end position="183"/>
    </location>
    <ligand>
        <name>NADP(+)</name>
        <dbReference type="ChEBI" id="CHEBI:58349"/>
    </ligand>
</feature>
<dbReference type="Gene3D" id="3.30.460.30">
    <property type="entry name" value="Glutamyl-tRNA reductase, N-terminal domain"/>
    <property type="match status" value="1"/>
</dbReference>
<dbReference type="InterPro" id="IPR036291">
    <property type="entry name" value="NAD(P)-bd_dom_sf"/>
</dbReference>
<comment type="function">
    <text evidence="8">Catalyzes the NADPH-dependent reduction of glutamyl-tRNA(Glu) to glutamate 1-semialdehyde (GSA).</text>
</comment>
<comment type="subunit">
    <text evidence="8">Homodimer.</text>
</comment>
<dbReference type="Pfam" id="PF01488">
    <property type="entry name" value="Shikimate_DH"/>
    <property type="match status" value="1"/>
</dbReference>
<protein>
    <recommendedName>
        <fullName evidence="3 8">Glutamyl-tRNA reductase</fullName>
        <shortName evidence="8">GluTR</shortName>
        <ecNumber evidence="3 8">1.2.1.70</ecNumber>
    </recommendedName>
</protein>
<feature type="binding site" evidence="8 10">
    <location>
        <position position="98"/>
    </location>
    <ligand>
        <name>substrate</name>
    </ligand>
</feature>
<accession>A0A520KV17</accession>
<dbReference type="NCBIfam" id="TIGR01035">
    <property type="entry name" value="hemA"/>
    <property type="match status" value="1"/>
</dbReference>
<feature type="active site" description="Nucleophile" evidence="8 9">
    <location>
        <position position="49"/>
    </location>
</feature>
<dbReference type="InterPro" id="IPR036343">
    <property type="entry name" value="GluRdtase_N_sf"/>
</dbReference>
<keyword evidence="4 8" id="KW-0521">NADP</keyword>
<dbReference type="UniPathway" id="UPA00251">
    <property type="reaction ID" value="UER00316"/>
</dbReference>
<feature type="domain" description="Tetrapyrrole biosynthesis glutamyl-tRNA reductase dimerisation" evidence="14">
    <location>
        <begin position="310"/>
        <end position="405"/>
    </location>
</feature>
<keyword evidence="6 8" id="KW-0627">Porphyrin biosynthesis</keyword>
<keyword evidence="5 8" id="KW-0560">Oxidoreductase</keyword>
<feature type="binding site" evidence="8 10">
    <location>
        <begin position="103"/>
        <end position="105"/>
    </location>
    <ligand>
        <name>substrate</name>
    </ligand>
</feature>
<dbReference type="InterPro" id="IPR018214">
    <property type="entry name" value="GluRdtase_CS"/>
</dbReference>
<evidence type="ECO:0000256" key="5">
    <source>
        <dbReference type="ARBA" id="ARBA00023002"/>
    </source>
</evidence>
<dbReference type="PANTHER" id="PTHR43013:SF1">
    <property type="entry name" value="GLUTAMYL-TRNA REDUCTASE"/>
    <property type="match status" value="1"/>
</dbReference>
<dbReference type="InterPro" id="IPR015896">
    <property type="entry name" value="4pyrrol_synth_GluRdtase_dimer"/>
</dbReference>
<feature type="binding site" evidence="8 10">
    <location>
        <position position="109"/>
    </location>
    <ligand>
        <name>substrate</name>
    </ligand>
</feature>
<dbReference type="GO" id="GO:0008883">
    <property type="term" value="F:glutamyl-tRNA reductase activity"/>
    <property type="evidence" value="ECO:0007669"/>
    <property type="project" value="UniProtKB-UniRule"/>
</dbReference>
<dbReference type="InterPro" id="IPR006151">
    <property type="entry name" value="Shikm_DH/Glu-tRNA_Rdtase"/>
</dbReference>
<comment type="caution">
    <text evidence="17">The sequence shown here is derived from an EMBL/GenBank/DDBJ whole genome shotgun (WGS) entry which is preliminary data.</text>
</comment>
<dbReference type="PIRSF" id="PIRSF000445">
    <property type="entry name" value="4pyrrol_synth_GluRdtase"/>
    <property type="match status" value="1"/>
</dbReference>
<evidence type="ECO:0000256" key="4">
    <source>
        <dbReference type="ARBA" id="ARBA00022857"/>
    </source>
</evidence>
<dbReference type="SUPFAM" id="SSF69742">
    <property type="entry name" value="Glutamyl tRNA-reductase catalytic, N-terminal domain"/>
    <property type="match status" value="1"/>
</dbReference>
<evidence type="ECO:0000256" key="13">
    <source>
        <dbReference type="RuleBase" id="RU000584"/>
    </source>
</evidence>
<comment type="pathway">
    <text evidence="1 8 13">Porphyrin-containing compound metabolism; protoporphyrin-IX biosynthesis; 5-aminolevulinate from L-glutamyl-tRNA(Glu): step 1/2.</text>
</comment>
<dbReference type="InterPro" id="IPR000343">
    <property type="entry name" value="4pyrrol_synth_GluRdtase"/>
</dbReference>
<evidence type="ECO:0000256" key="10">
    <source>
        <dbReference type="PIRSR" id="PIRSR000445-2"/>
    </source>
</evidence>
<evidence type="ECO:0000256" key="11">
    <source>
        <dbReference type="PIRSR" id="PIRSR000445-3"/>
    </source>
</evidence>
<dbReference type="Pfam" id="PF05201">
    <property type="entry name" value="GlutR_N"/>
    <property type="match status" value="1"/>
</dbReference>
<evidence type="ECO:0000256" key="6">
    <source>
        <dbReference type="ARBA" id="ARBA00023244"/>
    </source>
</evidence>
<evidence type="ECO:0000259" key="15">
    <source>
        <dbReference type="Pfam" id="PF01488"/>
    </source>
</evidence>
<dbReference type="GO" id="GO:0050661">
    <property type="term" value="F:NADP binding"/>
    <property type="evidence" value="ECO:0007669"/>
    <property type="project" value="InterPro"/>
</dbReference>
<dbReference type="FunFam" id="3.40.50.720:FF:000031">
    <property type="entry name" value="Glutamyl-tRNA reductase"/>
    <property type="match status" value="1"/>
</dbReference>
<evidence type="ECO:0000256" key="3">
    <source>
        <dbReference type="ARBA" id="ARBA00012970"/>
    </source>
</evidence>
<evidence type="ECO:0000256" key="1">
    <source>
        <dbReference type="ARBA" id="ARBA00005059"/>
    </source>
</evidence>
<feature type="domain" description="Quinate/shikimate 5-dehydrogenase/glutamyl-tRNA reductase" evidence="15">
    <location>
        <begin position="161"/>
        <end position="296"/>
    </location>
</feature>
<dbReference type="FunFam" id="3.30.460.30:FF:000001">
    <property type="entry name" value="Glutamyl-tRNA reductase"/>
    <property type="match status" value="1"/>
</dbReference>
<evidence type="ECO:0000256" key="8">
    <source>
        <dbReference type="HAMAP-Rule" id="MF_00087"/>
    </source>
</evidence>
<feature type="site" description="Important for activity" evidence="8 12">
    <location>
        <position position="88"/>
    </location>
</feature>
<evidence type="ECO:0000256" key="7">
    <source>
        <dbReference type="ARBA" id="ARBA00047464"/>
    </source>
</evidence>
<dbReference type="EC" id="1.2.1.70" evidence="3 8"/>
<dbReference type="InterPro" id="IPR036453">
    <property type="entry name" value="GluRdtase_dimer_dom_sf"/>
</dbReference>
<evidence type="ECO:0000259" key="14">
    <source>
        <dbReference type="Pfam" id="PF00745"/>
    </source>
</evidence>
<dbReference type="Gene3D" id="3.40.50.720">
    <property type="entry name" value="NAD(P)-binding Rossmann-like Domain"/>
    <property type="match status" value="1"/>
</dbReference>
<feature type="domain" description="Glutamyl-tRNA reductase N-terminal" evidence="16">
    <location>
        <begin position="10"/>
        <end position="144"/>
    </location>
</feature>
<evidence type="ECO:0000259" key="16">
    <source>
        <dbReference type="Pfam" id="PF05201"/>
    </source>
</evidence>
<reference evidence="17 18" key="1">
    <citation type="journal article" date="2019" name="Nat. Microbiol.">
        <title>Wide diversity of methane and short-chain alkane metabolisms in uncultured archaea.</title>
        <authorList>
            <person name="Borrel G."/>
            <person name="Adam P.S."/>
            <person name="McKay L.J."/>
            <person name="Chen L.X."/>
            <person name="Sierra-Garcia I.N."/>
            <person name="Sieber C.M."/>
            <person name="Letourneur Q."/>
            <person name="Ghozlane A."/>
            <person name="Andersen G.L."/>
            <person name="Li W.J."/>
            <person name="Hallam S.J."/>
            <person name="Muyzer G."/>
            <person name="de Oliveira V.M."/>
            <person name="Inskeep W.P."/>
            <person name="Banfield J.F."/>
            <person name="Gribaldo S."/>
        </authorList>
    </citation>
    <scope>NUCLEOTIDE SEQUENCE [LARGE SCALE GENOMIC DNA]</scope>
    <source>
        <strain evidence="17">NM1b</strain>
    </source>
</reference>
<evidence type="ECO:0000313" key="18">
    <source>
        <dbReference type="Proteomes" id="UP000320766"/>
    </source>
</evidence>
<dbReference type="PROSITE" id="PS00747">
    <property type="entry name" value="GLUTR"/>
    <property type="match status" value="1"/>
</dbReference>
<name>A0A520KV17_9EURY</name>
<proteinExistence type="inferred from homology"/>
<dbReference type="EMBL" id="RXIL01000133">
    <property type="protein sequence ID" value="RZN67666.1"/>
    <property type="molecule type" value="Genomic_DNA"/>
</dbReference>
<dbReference type="Pfam" id="PF00745">
    <property type="entry name" value="GlutR_dimer"/>
    <property type="match status" value="1"/>
</dbReference>
<evidence type="ECO:0000256" key="12">
    <source>
        <dbReference type="PIRSR" id="PIRSR000445-4"/>
    </source>
</evidence>
<dbReference type="Proteomes" id="UP000320766">
    <property type="component" value="Unassembled WGS sequence"/>
</dbReference>
<dbReference type="HAMAP" id="MF_00087">
    <property type="entry name" value="Glu_tRNA_reductase"/>
    <property type="match status" value="1"/>
</dbReference>
<dbReference type="CDD" id="cd05213">
    <property type="entry name" value="NAD_bind_Glutamyl_tRNA_reduct"/>
    <property type="match status" value="1"/>
</dbReference>
<dbReference type="SUPFAM" id="SSF51735">
    <property type="entry name" value="NAD(P)-binding Rossmann-fold domains"/>
    <property type="match status" value="1"/>
</dbReference>
<dbReference type="AlphaFoldDB" id="A0A520KV17"/>
<evidence type="ECO:0000256" key="9">
    <source>
        <dbReference type="PIRSR" id="PIRSR000445-1"/>
    </source>
</evidence>